<dbReference type="AlphaFoldDB" id="D1PT22"/>
<evidence type="ECO:0000313" key="2">
    <source>
        <dbReference type="Proteomes" id="UP000003160"/>
    </source>
</evidence>
<sequence>MVWSIATYTIFPLAAKGLSYTLQFNATSARRVEKYIRQTYRLLMGYTCI</sequence>
<name>D1PT22_9BACT</name>
<dbReference type="EMBL" id="ACKS01000009">
    <property type="protein sequence ID" value="EFA45516.1"/>
    <property type="molecule type" value="Genomic_DNA"/>
</dbReference>
<reference evidence="1 2" key="1">
    <citation type="submission" date="2009-10" db="EMBL/GenBank/DDBJ databases">
        <authorList>
            <person name="Qin X."/>
            <person name="Bachman B."/>
            <person name="Battles P."/>
            <person name="Bell A."/>
            <person name="Bess C."/>
            <person name="Bickham C."/>
            <person name="Chaboub L."/>
            <person name="Chen D."/>
            <person name="Coyle M."/>
            <person name="Deiros D.R."/>
            <person name="Dinh H."/>
            <person name="Forbes L."/>
            <person name="Fowler G."/>
            <person name="Francisco L."/>
            <person name="Fu Q."/>
            <person name="Gubbala S."/>
            <person name="Hale W."/>
            <person name="Han Y."/>
            <person name="Hemphill L."/>
            <person name="Highlander S.K."/>
            <person name="Hirani K."/>
            <person name="Hogues M."/>
            <person name="Jackson L."/>
            <person name="Jakkamsetti A."/>
            <person name="Javaid M."/>
            <person name="Jiang H."/>
            <person name="Korchina V."/>
            <person name="Kovar C."/>
            <person name="Lara F."/>
            <person name="Lee S."/>
            <person name="Mata R."/>
            <person name="Mathew T."/>
            <person name="Moen C."/>
            <person name="Morales K."/>
            <person name="Munidasa M."/>
            <person name="Nazareth L."/>
            <person name="Ngo R."/>
            <person name="Nguyen L."/>
            <person name="Okwuonu G."/>
            <person name="Ongeri F."/>
            <person name="Patil S."/>
            <person name="Petrosino J."/>
            <person name="Pham C."/>
            <person name="Pham P."/>
            <person name="Pu L.-L."/>
            <person name="Puazo M."/>
            <person name="Raj R."/>
            <person name="Reid J."/>
            <person name="Rouhana J."/>
            <person name="Saada N."/>
            <person name="Shang Y."/>
            <person name="Simmons D."/>
            <person name="Thornton R."/>
            <person name="Warren J."/>
            <person name="Weissenberger G."/>
            <person name="Zhang J."/>
            <person name="Zhang L."/>
            <person name="Zhou C."/>
            <person name="Zhu D."/>
            <person name="Muzny D."/>
            <person name="Worley K."/>
            <person name="Gibbs R."/>
        </authorList>
    </citation>
    <scope>NUCLEOTIDE SEQUENCE [LARGE SCALE GENOMIC DNA]</scope>
    <source>
        <strain evidence="1 2">DSM 17361</strain>
    </source>
</reference>
<protein>
    <submittedName>
        <fullName evidence="1">Uncharacterized protein</fullName>
    </submittedName>
</protein>
<gene>
    <name evidence="1" type="ORF">HMPREF0645_0107</name>
</gene>
<dbReference type="Proteomes" id="UP000003160">
    <property type="component" value="Unassembled WGS sequence"/>
</dbReference>
<accession>D1PT22</accession>
<comment type="caution">
    <text evidence="1">The sequence shown here is derived from an EMBL/GenBank/DDBJ whole genome shotgun (WGS) entry which is preliminary data.</text>
</comment>
<proteinExistence type="predicted"/>
<organism evidence="1 2">
    <name type="scientific">Hallella bergensis DSM 17361</name>
    <dbReference type="NCBI Taxonomy" id="585502"/>
    <lineage>
        <taxon>Bacteria</taxon>
        <taxon>Pseudomonadati</taxon>
        <taxon>Bacteroidota</taxon>
        <taxon>Bacteroidia</taxon>
        <taxon>Bacteroidales</taxon>
        <taxon>Prevotellaceae</taxon>
        <taxon>Hallella</taxon>
    </lineage>
</organism>
<keyword evidence="2" id="KW-1185">Reference proteome</keyword>
<dbReference type="HOGENOM" id="CLU_3139079_0_0_10"/>
<evidence type="ECO:0000313" key="1">
    <source>
        <dbReference type="EMBL" id="EFA45516.1"/>
    </source>
</evidence>